<dbReference type="PANTHER" id="PTHR16223:SF338">
    <property type="entry name" value="TRANSCRIPTION FACTOR RSL2"/>
    <property type="match status" value="1"/>
</dbReference>
<dbReference type="GO" id="GO:0048766">
    <property type="term" value="P:root hair initiation"/>
    <property type="evidence" value="ECO:0007669"/>
    <property type="project" value="UniProtKB-ARBA"/>
</dbReference>
<dbReference type="GO" id="GO:0000981">
    <property type="term" value="F:DNA-binding transcription factor activity, RNA polymerase II-specific"/>
    <property type="evidence" value="ECO:0007669"/>
    <property type="project" value="TreeGrafter"/>
</dbReference>
<accession>A0A9Q1L0X6</accession>
<dbReference type="EMBL" id="JAKOGI010000001">
    <property type="protein sequence ID" value="KAJ8453304.1"/>
    <property type="molecule type" value="Genomic_DNA"/>
</dbReference>
<keyword evidence="2" id="KW-0805">Transcription regulation</keyword>
<dbReference type="OrthoDB" id="651283at2759"/>
<dbReference type="GO" id="GO:0046983">
    <property type="term" value="F:protein dimerization activity"/>
    <property type="evidence" value="ECO:0007669"/>
    <property type="project" value="InterPro"/>
</dbReference>
<dbReference type="FunFam" id="4.10.280.10:FF:000022">
    <property type="entry name" value="Basic helix-loop-helix transcription factor"/>
    <property type="match status" value="1"/>
</dbReference>
<organism evidence="8 9">
    <name type="scientific">Carnegiea gigantea</name>
    <dbReference type="NCBI Taxonomy" id="171969"/>
    <lineage>
        <taxon>Eukaryota</taxon>
        <taxon>Viridiplantae</taxon>
        <taxon>Streptophyta</taxon>
        <taxon>Embryophyta</taxon>
        <taxon>Tracheophyta</taxon>
        <taxon>Spermatophyta</taxon>
        <taxon>Magnoliopsida</taxon>
        <taxon>eudicotyledons</taxon>
        <taxon>Gunneridae</taxon>
        <taxon>Pentapetalae</taxon>
        <taxon>Caryophyllales</taxon>
        <taxon>Cactineae</taxon>
        <taxon>Cactaceae</taxon>
        <taxon>Cactoideae</taxon>
        <taxon>Echinocereeae</taxon>
        <taxon>Carnegiea</taxon>
    </lineage>
</organism>
<evidence type="ECO:0000256" key="1">
    <source>
        <dbReference type="ARBA" id="ARBA00004123"/>
    </source>
</evidence>
<dbReference type="PROSITE" id="PS50888">
    <property type="entry name" value="BHLH"/>
    <property type="match status" value="1"/>
</dbReference>
<dbReference type="Gene3D" id="4.10.280.10">
    <property type="entry name" value="Helix-loop-helix DNA-binding domain"/>
    <property type="match status" value="1"/>
</dbReference>
<dbReference type="AlphaFoldDB" id="A0A9Q1L0X6"/>
<dbReference type="Pfam" id="PF00010">
    <property type="entry name" value="HLH"/>
    <property type="match status" value="1"/>
</dbReference>
<evidence type="ECO:0000256" key="3">
    <source>
        <dbReference type="ARBA" id="ARBA00023125"/>
    </source>
</evidence>
<feature type="region of interest" description="Disordered" evidence="6">
    <location>
        <begin position="111"/>
        <end position="138"/>
    </location>
</feature>
<evidence type="ECO:0000256" key="2">
    <source>
        <dbReference type="ARBA" id="ARBA00023015"/>
    </source>
</evidence>
<keyword evidence="3" id="KW-0238">DNA-binding</keyword>
<gene>
    <name evidence="8" type="ORF">Cgig2_008188</name>
</gene>
<feature type="compositionally biased region" description="Polar residues" evidence="6">
    <location>
        <begin position="119"/>
        <end position="138"/>
    </location>
</feature>
<dbReference type="InterPro" id="IPR011598">
    <property type="entry name" value="bHLH_dom"/>
</dbReference>
<feature type="compositionally biased region" description="Acidic residues" evidence="6">
    <location>
        <begin position="204"/>
        <end position="219"/>
    </location>
</feature>
<evidence type="ECO:0000256" key="5">
    <source>
        <dbReference type="ARBA" id="ARBA00023242"/>
    </source>
</evidence>
<dbReference type="GO" id="GO:0005634">
    <property type="term" value="C:nucleus"/>
    <property type="evidence" value="ECO:0007669"/>
    <property type="project" value="UniProtKB-SubCell"/>
</dbReference>
<evidence type="ECO:0000313" key="8">
    <source>
        <dbReference type="EMBL" id="KAJ8453304.1"/>
    </source>
</evidence>
<evidence type="ECO:0000256" key="4">
    <source>
        <dbReference type="ARBA" id="ARBA00023163"/>
    </source>
</evidence>
<feature type="region of interest" description="Disordered" evidence="6">
    <location>
        <begin position="152"/>
        <end position="250"/>
    </location>
</feature>
<comment type="caution">
    <text evidence="8">The sequence shown here is derived from an EMBL/GenBank/DDBJ whole genome shotgun (WGS) entry which is preliminary data.</text>
</comment>
<evidence type="ECO:0000256" key="6">
    <source>
        <dbReference type="SAM" id="MobiDB-lite"/>
    </source>
</evidence>
<reference evidence="8" key="1">
    <citation type="submission" date="2022-04" db="EMBL/GenBank/DDBJ databases">
        <title>Carnegiea gigantea Genome sequencing and assembly v2.</title>
        <authorList>
            <person name="Copetti D."/>
            <person name="Sanderson M.J."/>
            <person name="Burquez A."/>
            <person name="Wojciechowski M.F."/>
        </authorList>
    </citation>
    <scope>NUCLEOTIDE SEQUENCE</scope>
    <source>
        <strain evidence="8">SGP5-SGP5p</strain>
        <tissue evidence="8">Aerial part</tissue>
    </source>
</reference>
<dbReference type="PANTHER" id="PTHR16223">
    <property type="entry name" value="TRANSCRIPTION FACTOR BHLH83-RELATED"/>
    <property type="match status" value="1"/>
</dbReference>
<protein>
    <recommendedName>
        <fullName evidence="7">BHLH domain-containing protein</fullName>
    </recommendedName>
</protein>
<feature type="domain" description="BHLH" evidence="7">
    <location>
        <begin position="240"/>
        <end position="289"/>
    </location>
</feature>
<comment type="subcellular location">
    <subcellularLocation>
        <location evidence="1">Nucleus</location>
    </subcellularLocation>
</comment>
<evidence type="ECO:0000313" key="9">
    <source>
        <dbReference type="Proteomes" id="UP001153076"/>
    </source>
</evidence>
<keyword evidence="9" id="KW-1185">Reference proteome</keyword>
<dbReference type="GO" id="GO:0000978">
    <property type="term" value="F:RNA polymerase II cis-regulatory region sequence-specific DNA binding"/>
    <property type="evidence" value="ECO:0007669"/>
    <property type="project" value="TreeGrafter"/>
</dbReference>
<dbReference type="InterPro" id="IPR036638">
    <property type="entry name" value="HLH_DNA-bd_sf"/>
</dbReference>
<dbReference type="SUPFAM" id="SSF47459">
    <property type="entry name" value="HLH, helix-loop-helix DNA-binding domain"/>
    <property type="match status" value="1"/>
</dbReference>
<dbReference type="InterPro" id="IPR045843">
    <property type="entry name" value="IND-like"/>
</dbReference>
<dbReference type="CDD" id="cd11454">
    <property type="entry name" value="bHLH_AtIND_like"/>
    <property type="match status" value="1"/>
</dbReference>
<sequence length="326" mass="36084">METAGAFFDAEWESICKLFSVEESDSSAHMLDYSPPASEQDDNLTFTAPLSFSYECNQSLMGSYSEGNYLHGNGYADTAFFGGPCYNDLPVLNDVSLGMLLVDDARNEAASTHEGLSTPMDNASDFNSANQSSCSTELTLKRKLDTPILEDQIEEKTSSMATTRKKAHISKTGQKGKMKAQPKKEKVTPAANAEEETGTAHDNSEDESNVSEEINEVAESESNQETGLTSTGKKRASRGAATDPQSLYARRRRMRINERLRILQNLVPNGTKVDISTMLEEAFHYVKFLQLQIRLLSSDDLWMYAPLAYNGFDVGAYRRMPPFLGL</sequence>
<name>A0A9Q1L0X6_9CARY</name>
<feature type="compositionally biased region" description="Basic residues" evidence="6">
    <location>
        <begin position="163"/>
        <end position="181"/>
    </location>
</feature>
<proteinExistence type="predicted"/>
<dbReference type="SMART" id="SM00353">
    <property type="entry name" value="HLH"/>
    <property type="match status" value="1"/>
</dbReference>
<evidence type="ECO:0000259" key="7">
    <source>
        <dbReference type="PROSITE" id="PS50888"/>
    </source>
</evidence>
<keyword evidence="5" id="KW-0539">Nucleus</keyword>
<keyword evidence="4" id="KW-0804">Transcription</keyword>
<dbReference type="Proteomes" id="UP001153076">
    <property type="component" value="Unassembled WGS sequence"/>
</dbReference>